<keyword evidence="1" id="KW-0812">Transmembrane</keyword>
<keyword evidence="1" id="KW-1133">Transmembrane helix</keyword>
<proteinExistence type="predicted"/>
<dbReference type="InterPro" id="IPR003474">
    <property type="entry name" value="Glcn_transporter"/>
</dbReference>
<dbReference type="PANTHER" id="PTHR30354">
    <property type="entry name" value="GNT FAMILY GLUCONATE TRANSPORTER"/>
    <property type="match status" value="1"/>
</dbReference>
<evidence type="ECO:0000313" key="3">
    <source>
        <dbReference type="Proteomes" id="UP000037043"/>
    </source>
</evidence>
<dbReference type="EMBL" id="LHUR01000042">
    <property type="protein sequence ID" value="KOA18262.1"/>
    <property type="molecule type" value="Genomic_DNA"/>
</dbReference>
<feature type="transmembrane region" description="Helical" evidence="1">
    <location>
        <begin position="232"/>
        <end position="252"/>
    </location>
</feature>
<evidence type="ECO:0000313" key="2">
    <source>
        <dbReference type="EMBL" id="KOA18262.1"/>
    </source>
</evidence>
<feature type="transmembrane region" description="Helical" evidence="1">
    <location>
        <begin position="176"/>
        <end position="197"/>
    </location>
</feature>
<protein>
    <submittedName>
        <fullName evidence="2">Citrate transporter</fullName>
    </submittedName>
</protein>
<feature type="transmembrane region" description="Helical" evidence="1">
    <location>
        <begin position="436"/>
        <end position="458"/>
    </location>
</feature>
<keyword evidence="1" id="KW-0472">Membrane</keyword>
<dbReference type="STRING" id="36844.SAMN04488501_101325"/>
<dbReference type="PATRIC" id="fig|1121318.3.peg.3156"/>
<dbReference type="GO" id="GO:0005886">
    <property type="term" value="C:plasma membrane"/>
    <property type="evidence" value="ECO:0007669"/>
    <property type="project" value="TreeGrafter"/>
</dbReference>
<reference evidence="3" key="1">
    <citation type="submission" date="2015-08" db="EMBL/GenBank/DDBJ databases">
        <title>Genome sequence of the strict anaerobe Clostridium homopropionicum LuHBu1 (DSM 5847T).</title>
        <authorList>
            <person name="Poehlein A."/>
            <person name="Beck M."/>
            <person name="Schiel-Bengelsdorf B."/>
            <person name="Bengelsdorf F.R."/>
            <person name="Daniel R."/>
            <person name="Duerre P."/>
        </authorList>
    </citation>
    <scope>NUCLEOTIDE SEQUENCE [LARGE SCALE GENOMIC DNA]</scope>
    <source>
        <strain evidence="3">DSM 5847</strain>
    </source>
</reference>
<feature type="transmembrane region" description="Helical" evidence="1">
    <location>
        <begin position="97"/>
        <end position="126"/>
    </location>
</feature>
<dbReference type="AlphaFoldDB" id="A0A0L6Z5M8"/>
<name>A0A0L6Z5M8_9CLOT</name>
<organism evidence="2 3">
    <name type="scientific">Clostridium homopropionicum DSM 5847</name>
    <dbReference type="NCBI Taxonomy" id="1121318"/>
    <lineage>
        <taxon>Bacteria</taxon>
        <taxon>Bacillati</taxon>
        <taxon>Bacillota</taxon>
        <taxon>Clostridia</taxon>
        <taxon>Eubacteriales</taxon>
        <taxon>Clostridiaceae</taxon>
        <taxon>Clostridium</taxon>
    </lineage>
</organism>
<dbReference type="GO" id="GO:0015128">
    <property type="term" value="F:gluconate transmembrane transporter activity"/>
    <property type="evidence" value="ECO:0007669"/>
    <property type="project" value="InterPro"/>
</dbReference>
<accession>A0A0L6Z5M8</accession>
<feature type="transmembrane region" description="Helical" evidence="1">
    <location>
        <begin position="272"/>
        <end position="293"/>
    </location>
</feature>
<sequence>MQVFAIVLSLVLLTYVAYRGYSVIVFAPICAMLATLLSGGHLLPTYTQVFLVKGLAFATNYFPVFLLGALFGKVMEAGGLALAIADWIMHKLGAKATIIGVVLSTGILGYGGVSVFVIGFAVYPLGAALFKEADIPKRLLPGTLALGLFTFSMTCFPGTPQIQNIIPTKYFGTDSFAAPVLGTIAGLIIITVGVIYLEIRVRNAKAKGEGYGEGHINEPDGRADDHKMVNPALAAIPLVAVLVLNYFMTKAIKNWDPEMVSKFKGVTLSGVAPIWALIVSLVVGVVLAIIIGWKNIKTEKNLQAALNGGAAGSLLAIMNTSSEVGYGSVVSSLPGFAVVSNFLMGIFPSNPLVSEAITINVLAGVTGSASGGMSIALEAMGAHYLQAGVAAGISPEILHKIASLASGGFDSLPHNGAVITLLTICGLTHKQSYRDIGVLTVALPFVTTAFLIIVMTIFGI</sequence>
<evidence type="ECO:0000256" key="1">
    <source>
        <dbReference type="SAM" id="Phobius"/>
    </source>
</evidence>
<gene>
    <name evidence="2" type="ORF">CLHOM_31590</name>
</gene>
<comment type="caution">
    <text evidence="2">The sequence shown here is derived from an EMBL/GenBank/DDBJ whole genome shotgun (WGS) entry which is preliminary data.</text>
</comment>
<keyword evidence="3" id="KW-1185">Reference proteome</keyword>
<dbReference type="Proteomes" id="UP000037043">
    <property type="component" value="Unassembled WGS sequence"/>
</dbReference>
<feature type="transmembrane region" description="Helical" evidence="1">
    <location>
        <begin position="138"/>
        <end position="156"/>
    </location>
</feature>
<dbReference type="PANTHER" id="PTHR30354:SF7">
    <property type="entry name" value="BLL7963 PROTEIN"/>
    <property type="match status" value="1"/>
</dbReference>
<dbReference type="RefSeq" id="WP_052222612.1">
    <property type="nucleotide sequence ID" value="NZ_LHUR01000042.1"/>
</dbReference>